<organism evidence="3 4">
    <name type="scientific">Nitrincola tapanii</name>
    <dbReference type="NCBI Taxonomy" id="1708751"/>
    <lineage>
        <taxon>Bacteria</taxon>
        <taxon>Pseudomonadati</taxon>
        <taxon>Pseudomonadota</taxon>
        <taxon>Gammaproteobacteria</taxon>
        <taxon>Oceanospirillales</taxon>
        <taxon>Oceanospirillaceae</taxon>
        <taxon>Nitrincola</taxon>
    </lineage>
</organism>
<dbReference type="OrthoDB" id="9801912at2"/>
<feature type="signal peptide" evidence="1">
    <location>
        <begin position="1"/>
        <end position="38"/>
    </location>
</feature>
<dbReference type="InterPro" id="IPR000914">
    <property type="entry name" value="SBP_5_dom"/>
</dbReference>
<dbReference type="GO" id="GO:1904680">
    <property type="term" value="F:peptide transmembrane transporter activity"/>
    <property type="evidence" value="ECO:0007669"/>
    <property type="project" value="TreeGrafter"/>
</dbReference>
<dbReference type="PIRSF" id="PIRSF002741">
    <property type="entry name" value="MppA"/>
    <property type="match status" value="1"/>
</dbReference>
<dbReference type="Proteomes" id="UP000325302">
    <property type="component" value="Unassembled WGS sequence"/>
</dbReference>
<dbReference type="EMBL" id="SMRS01000007">
    <property type="protein sequence ID" value="KAA0874152.1"/>
    <property type="molecule type" value="Genomic_DNA"/>
</dbReference>
<evidence type="ECO:0000313" key="4">
    <source>
        <dbReference type="Proteomes" id="UP000325302"/>
    </source>
</evidence>
<dbReference type="InterPro" id="IPR030678">
    <property type="entry name" value="Peptide/Ni-bd"/>
</dbReference>
<dbReference type="Gene3D" id="3.40.190.10">
    <property type="entry name" value="Periplasmic binding protein-like II"/>
    <property type="match status" value="1"/>
</dbReference>
<dbReference type="Pfam" id="PF00496">
    <property type="entry name" value="SBP_bac_5"/>
    <property type="match status" value="1"/>
</dbReference>
<evidence type="ECO:0000256" key="1">
    <source>
        <dbReference type="SAM" id="SignalP"/>
    </source>
</evidence>
<dbReference type="GO" id="GO:0015833">
    <property type="term" value="P:peptide transport"/>
    <property type="evidence" value="ECO:0007669"/>
    <property type="project" value="TreeGrafter"/>
</dbReference>
<dbReference type="SUPFAM" id="SSF53850">
    <property type="entry name" value="Periplasmic binding protein-like II"/>
    <property type="match status" value="1"/>
</dbReference>
<accession>A0A5A9W0R4</accession>
<dbReference type="RefSeq" id="WP_149391384.1">
    <property type="nucleotide sequence ID" value="NZ_SMRS01000007.1"/>
</dbReference>
<dbReference type="Gene3D" id="3.90.76.10">
    <property type="entry name" value="Dipeptide-binding Protein, Domain 1"/>
    <property type="match status" value="1"/>
</dbReference>
<dbReference type="AlphaFoldDB" id="A0A5A9W0R4"/>
<proteinExistence type="predicted"/>
<name>A0A5A9W0R4_9GAMM</name>
<protein>
    <submittedName>
        <fullName evidence="3">ABC transporter substrate-binding protein</fullName>
    </submittedName>
</protein>
<dbReference type="PANTHER" id="PTHR30290">
    <property type="entry name" value="PERIPLASMIC BINDING COMPONENT OF ABC TRANSPORTER"/>
    <property type="match status" value="1"/>
</dbReference>
<gene>
    <name evidence="3" type="ORF">E1H14_10275</name>
</gene>
<dbReference type="GO" id="GO:0043190">
    <property type="term" value="C:ATP-binding cassette (ABC) transporter complex"/>
    <property type="evidence" value="ECO:0007669"/>
    <property type="project" value="InterPro"/>
</dbReference>
<sequence>MQALNTSSNPSSLMHPSFSMKALALATLGLLLPLTAQAQGTVRIGMTASDIPLTSGAPNSGFEGVRFTGMTLYDALVSWDLTQTDVVASLVPQLASAWQVDAEDPRKWIFTLREGVKFHDGSEFNADAVIFNFDKIFNDQAPQYDAQQAAQVVARLPAYESIRKLDEYQVEITTKTPNAMFINQLPFMFFSSPAHWEALGRDWKAFEQNPSGTGPFKLDKLVPRERAELIPNPDYWNSERRAQADRIVLIPIPEANTRANALLSRQVDWIENPPADTLPMLQSRGYQITSNGYPHIWPWQFSFVEGSPWLDQRVRQAANLAVDRESIKQLLGGYMVPARGLLLPDDPAFGEPDFAIQYDPEAAKALLAEAGFGPGNPVKAKVLISASGSGQMQPLQMNELIQQQLKEVGIEISFEVLVWETLFNNWRQGAKDPASLGAHATNITFATHDPFAALIRFMDSKNVAPVSLNWGHYHNVEVDGMIADLQTTFDPDENLRLYRKLHETLVTDAPFLFVAHDTGPRAMSDKVSGFVQAKSWFQDLTPVHMKD</sequence>
<keyword evidence="1" id="KW-0732">Signal</keyword>
<dbReference type="PANTHER" id="PTHR30290:SF83">
    <property type="entry name" value="ABC TRANSPORTER SUBSTRATE-BINDING PROTEIN"/>
    <property type="match status" value="1"/>
</dbReference>
<dbReference type="GO" id="GO:0030288">
    <property type="term" value="C:outer membrane-bounded periplasmic space"/>
    <property type="evidence" value="ECO:0007669"/>
    <property type="project" value="UniProtKB-ARBA"/>
</dbReference>
<evidence type="ECO:0000313" key="3">
    <source>
        <dbReference type="EMBL" id="KAA0874152.1"/>
    </source>
</evidence>
<keyword evidence="4" id="KW-1185">Reference proteome</keyword>
<dbReference type="Gene3D" id="3.10.105.10">
    <property type="entry name" value="Dipeptide-binding Protein, Domain 3"/>
    <property type="match status" value="1"/>
</dbReference>
<reference evidence="3 4" key="1">
    <citation type="submission" date="2019-03" db="EMBL/GenBank/DDBJ databases">
        <title>Nitrincola sp. nov. isolated from an Indian soda lake.</title>
        <authorList>
            <person name="Joshi A."/>
            <person name="Thite S.V."/>
            <person name="Joseph N."/>
            <person name="Dhotre D."/>
            <person name="Moorthy M."/>
            <person name="Shouche Y.S."/>
        </authorList>
    </citation>
    <scope>NUCLEOTIDE SEQUENCE [LARGE SCALE GENOMIC DNA]</scope>
    <source>
        <strain evidence="3 4">MEB193</strain>
    </source>
</reference>
<evidence type="ECO:0000259" key="2">
    <source>
        <dbReference type="Pfam" id="PF00496"/>
    </source>
</evidence>
<comment type="caution">
    <text evidence="3">The sequence shown here is derived from an EMBL/GenBank/DDBJ whole genome shotgun (WGS) entry which is preliminary data.</text>
</comment>
<feature type="domain" description="Solute-binding protein family 5" evidence="2">
    <location>
        <begin position="90"/>
        <end position="437"/>
    </location>
</feature>
<dbReference type="CDD" id="cd08495">
    <property type="entry name" value="PBP2_NikA_DppA_OppA_like_8"/>
    <property type="match status" value="1"/>
</dbReference>
<feature type="chain" id="PRO_5023024176" evidence="1">
    <location>
        <begin position="39"/>
        <end position="547"/>
    </location>
</feature>
<dbReference type="InterPro" id="IPR039424">
    <property type="entry name" value="SBP_5"/>
</dbReference>